<protein>
    <submittedName>
        <fullName evidence="4">Fimbrial protein</fullName>
    </submittedName>
</protein>
<dbReference type="AlphaFoldDB" id="A0A2P5GP86"/>
<gene>
    <name evidence="4" type="ORF">CHU32_13980</name>
    <name evidence="3" type="ORF">CHU33_11055</name>
</gene>
<evidence type="ECO:0000259" key="2">
    <source>
        <dbReference type="Pfam" id="PF05229"/>
    </source>
</evidence>
<dbReference type="EMBL" id="PQGD01000010">
    <property type="protein sequence ID" value="POP48371.1"/>
    <property type="molecule type" value="Genomic_DNA"/>
</dbReference>
<keyword evidence="1" id="KW-0732">Signal</keyword>
<dbReference type="OrthoDB" id="8901110at2"/>
<evidence type="ECO:0000313" key="5">
    <source>
        <dbReference type="Proteomes" id="UP000237073"/>
    </source>
</evidence>
<feature type="signal peptide" evidence="1">
    <location>
        <begin position="1"/>
        <end position="20"/>
    </location>
</feature>
<feature type="domain" description="Spore coat protein U/FanG" evidence="2">
    <location>
        <begin position="16"/>
        <end position="156"/>
    </location>
</feature>
<dbReference type="Proteomes" id="UP000237073">
    <property type="component" value="Unassembled WGS sequence"/>
</dbReference>
<sequence>MKRGFFLLALLFLFAPGLRAACAVSVGNAALGTLTSFSVSSNESQVAVNLVIECDTILNLLTNDSITLNYTSASLSADNRATLRRTDTPANPDAIPVRLCTRQNCSATTETTTGQSYTWSGNTLLGLLNSKRYTLPLYLRTVGGQSVGAGPYRVTLNFSVNYSVCSLGVSLLCTTAQTGTRTLSMQVDLTVTNDCITINAPNINFGSAPLVRDFPIISQSIGITCTKGSTYTVGINNGSWANGNVRNMAYGANRLSYDIYKGSTGTRWGSSGTERWASSSSSAISQDGLLRTYNYTARILSGQATPPVGDYSDTLLIDIAF</sequence>
<dbReference type="EMBL" id="PQGE01000008">
    <property type="protein sequence ID" value="POP44984.1"/>
    <property type="molecule type" value="Genomic_DNA"/>
</dbReference>
<evidence type="ECO:0000256" key="1">
    <source>
        <dbReference type="SAM" id="SignalP"/>
    </source>
</evidence>
<dbReference type="InterPro" id="IPR053167">
    <property type="entry name" value="Spore_coat_component"/>
</dbReference>
<keyword evidence="5" id="KW-1185">Reference proteome</keyword>
<organism evidence="4 6">
    <name type="scientific">Superficieibacter electus</name>
    <dbReference type="NCBI Taxonomy" id="2022662"/>
    <lineage>
        <taxon>Bacteria</taxon>
        <taxon>Pseudomonadati</taxon>
        <taxon>Pseudomonadota</taxon>
        <taxon>Gammaproteobacteria</taxon>
        <taxon>Enterobacterales</taxon>
        <taxon>Enterobacteriaceae</taxon>
        <taxon>Superficieibacter</taxon>
    </lineage>
</organism>
<evidence type="ECO:0000313" key="6">
    <source>
        <dbReference type="Proteomes" id="UP000247005"/>
    </source>
</evidence>
<dbReference type="PANTHER" id="PTHR37089">
    <property type="entry name" value="PROTEIN U-RELATED"/>
    <property type="match status" value="1"/>
</dbReference>
<dbReference type="InterPro" id="IPR007893">
    <property type="entry name" value="Spore_coat_U/FanG"/>
</dbReference>
<dbReference type="RefSeq" id="WP_103676129.1">
    <property type="nucleotide sequence ID" value="NZ_PQGD01000010.1"/>
</dbReference>
<dbReference type="SMART" id="SM00972">
    <property type="entry name" value="SCPU"/>
    <property type="match status" value="2"/>
</dbReference>
<accession>A0A2P5GP86</accession>
<dbReference type="Pfam" id="PF05229">
    <property type="entry name" value="SCPU"/>
    <property type="match status" value="2"/>
</dbReference>
<dbReference type="Proteomes" id="UP000247005">
    <property type="component" value="Unassembled WGS sequence"/>
</dbReference>
<proteinExistence type="predicted"/>
<reference evidence="5 6" key="1">
    <citation type="submission" date="2018-01" db="EMBL/GenBank/DDBJ databases">
        <title>Superficieibacter electus gen. nov., sp. nov., an extended-spectrum beta-lactamase possessing member of the Enterobacteriaceae family, isolated from intensive care unit surfaces.</title>
        <authorList>
            <person name="Potter R.F."/>
            <person name="D'Souza A.W."/>
        </authorList>
    </citation>
    <scope>NUCLEOTIDE SEQUENCE [LARGE SCALE GENOMIC DNA]</scope>
    <source>
        <strain evidence="4 6">BP-1</strain>
        <strain evidence="3 5">BP-2</strain>
    </source>
</reference>
<comment type="caution">
    <text evidence="4">The sequence shown here is derived from an EMBL/GenBank/DDBJ whole genome shotgun (WGS) entry which is preliminary data.</text>
</comment>
<feature type="chain" id="PRO_5015188887" evidence="1">
    <location>
        <begin position="21"/>
        <end position="321"/>
    </location>
</feature>
<dbReference type="PANTHER" id="PTHR37089:SF1">
    <property type="entry name" value="MEMBRANE PROTEIN"/>
    <property type="match status" value="1"/>
</dbReference>
<name>A0A2P5GP86_9ENTR</name>
<evidence type="ECO:0000313" key="4">
    <source>
        <dbReference type="EMBL" id="POP48371.1"/>
    </source>
</evidence>
<feature type="domain" description="Spore coat protein U/FanG" evidence="2">
    <location>
        <begin position="182"/>
        <end position="317"/>
    </location>
</feature>
<evidence type="ECO:0000313" key="3">
    <source>
        <dbReference type="EMBL" id="POP44984.1"/>
    </source>
</evidence>